<dbReference type="AlphaFoldDB" id="E6PYB0"/>
<evidence type="ECO:0000256" key="10">
    <source>
        <dbReference type="SAM" id="Coils"/>
    </source>
</evidence>
<dbReference type="InterPro" id="IPR053712">
    <property type="entry name" value="Bac_CellDiv_Activator"/>
</dbReference>
<evidence type="ECO:0000256" key="2">
    <source>
        <dbReference type="ARBA" id="ARBA00015195"/>
    </source>
</evidence>
<evidence type="ECO:0000313" key="11">
    <source>
        <dbReference type="EMBL" id="CBH99919.1"/>
    </source>
</evidence>
<evidence type="ECO:0000256" key="4">
    <source>
        <dbReference type="ARBA" id="ARBA00022618"/>
    </source>
</evidence>
<name>E6PYB0_9ZZZZ</name>
<comment type="function">
    <text evidence="7">Activator of cell division through the inhibition of FtsZ GTPase activity, therefore promoting FtsZ assembly into bundles of protofilaments necessary for the formation of the division Z ring. It is recruited early at mid-cell but it is not essential for cell division.</text>
</comment>
<organism evidence="11">
    <name type="scientific">mine drainage metagenome</name>
    <dbReference type="NCBI Taxonomy" id="410659"/>
    <lineage>
        <taxon>unclassified sequences</taxon>
        <taxon>metagenomes</taxon>
        <taxon>ecological metagenomes</taxon>
    </lineage>
</organism>
<dbReference type="GO" id="GO:0000917">
    <property type="term" value="P:division septum assembly"/>
    <property type="evidence" value="ECO:0007669"/>
    <property type="project" value="UniProtKB-KW"/>
</dbReference>
<evidence type="ECO:0000256" key="8">
    <source>
        <dbReference type="ARBA" id="ARBA00026068"/>
    </source>
</evidence>
<dbReference type="GO" id="GO:0005829">
    <property type="term" value="C:cytosol"/>
    <property type="evidence" value="ECO:0007669"/>
    <property type="project" value="TreeGrafter"/>
</dbReference>
<dbReference type="GO" id="GO:0032153">
    <property type="term" value="C:cell division site"/>
    <property type="evidence" value="ECO:0007669"/>
    <property type="project" value="TreeGrafter"/>
</dbReference>
<dbReference type="GO" id="GO:0000921">
    <property type="term" value="P:septin ring assembly"/>
    <property type="evidence" value="ECO:0007669"/>
    <property type="project" value="TreeGrafter"/>
</dbReference>
<dbReference type="GO" id="GO:0043093">
    <property type="term" value="P:FtsZ-dependent cytokinesis"/>
    <property type="evidence" value="ECO:0007669"/>
    <property type="project" value="TreeGrafter"/>
</dbReference>
<dbReference type="SUPFAM" id="SSF102829">
    <property type="entry name" value="Cell division protein ZapA-like"/>
    <property type="match status" value="1"/>
</dbReference>
<dbReference type="PANTHER" id="PTHR34981:SF1">
    <property type="entry name" value="CELL DIVISION PROTEIN ZAPA"/>
    <property type="match status" value="1"/>
</dbReference>
<keyword evidence="3" id="KW-0963">Cytoplasm</keyword>
<dbReference type="Pfam" id="PF05164">
    <property type="entry name" value="ZapA"/>
    <property type="match status" value="1"/>
</dbReference>
<reference evidence="11" key="1">
    <citation type="submission" date="2009-10" db="EMBL/GenBank/DDBJ databases">
        <title>Diversity of trophic interactions inside an arsenic-rich microbial ecosystem.</title>
        <authorList>
            <person name="Bertin P.N."/>
            <person name="Heinrich-Salmeron A."/>
            <person name="Pelletier E."/>
            <person name="Goulhen-Chollet F."/>
            <person name="Arsene-Ploetze F."/>
            <person name="Gallien S."/>
            <person name="Calteau A."/>
            <person name="Vallenet D."/>
            <person name="Casiot C."/>
            <person name="Chane-Woon-Ming B."/>
            <person name="Giloteaux L."/>
            <person name="Barakat M."/>
            <person name="Bonnefoy V."/>
            <person name="Bruneel O."/>
            <person name="Chandler M."/>
            <person name="Cleiss J."/>
            <person name="Duran R."/>
            <person name="Elbaz-Poulichet F."/>
            <person name="Fonknechten N."/>
            <person name="Lauga B."/>
            <person name="Mornico D."/>
            <person name="Ortet P."/>
            <person name="Schaeffer C."/>
            <person name="Siguier P."/>
            <person name="Alexander Thil Smith A."/>
            <person name="Van Dorsselaer A."/>
            <person name="Weissenbach J."/>
            <person name="Medigue C."/>
            <person name="Le Paslier D."/>
        </authorList>
    </citation>
    <scope>NUCLEOTIDE SEQUENCE</scope>
</reference>
<evidence type="ECO:0000256" key="3">
    <source>
        <dbReference type="ARBA" id="ARBA00022490"/>
    </source>
</evidence>
<dbReference type="Gene3D" id="6.10.250.790">
    <property type="match status" value="1"/>
</dbReference>
<dbReference type="EMBL" id="CABN01000068">
    <property type="protein sequence ID" value="CBH99919.1"/>
    <property type="molecule type" value="Genomic_DNA"/>
</dbReference>
<dbReference type="InterPro" id="IPR036192">
    <property type="entry name" value="Cell_div_ZapA-like_sf"/>
</dbReference>
<evidence type="ECO:0000256" key="1">
    <source>
        <dbReference type="ARBA" id="ARBA00004496"/>
    </source>
</evidence>
<comment type="subunit">
    <text evidence="8">Homodimer. Interacts with FtsZ.</text>
</comment>
<accession>E6PYB0</accession>
<proteinExistence type="predicted"/>
<evidence type="ECO:0000256" key="7">
    <source>
        <dbReference type="ARBA" id="ARBA00024910"/>
    </source>
</evidence>
<feature type="coiled-coil region" evidence="10">
    <location>
        <begin position="61"/>
        <end position="111"/>
    </location>
</feature>
<dbReference type="InterPro" id="IPR007838">
    <property type="entry name" value="Cell_div_ZapA-like"/>
</dbReference>
<keyword evidence="6" id="KW-0131">Cell cycle</keyword>
<keyword evidence="4" id="KW-0132">Cell division</keyword>
<keyword evidence="10" id="KW-0175">Coiled coil</keyword>
<evidence type="ECO:0000256" key="9">
    <source>
        <dbReference type="ARBA" id="ARBA00033158"/>
    </source>
</evidence>
<comment type="subcellular location">
    <subcellularLocation>
        <location evidence="1">Cytoplasm</location>
    </subcellularLocation>
</comment>
<gene>
    <name evidence="11" type="ORF">CARN3_0886</name>
</gene>
<evidence type="ECO:0000256" key="5">
    <source>
        <dbReference type="ARBA" id="ARBA00023210"/>
    </source>
</evidence>
<dbReference type="GO" id="GO:0030428">
    <property type="term" value="C:cell septum"/>
    <property type="evidence" value="ECO:0007669"/>
    <property type="project" value="TreeGrafter"/>
</dbReference>
<evidence type="ECO:0000256" key="6">
    <source>
        <dbReference type="ARBA" id="ARBA00023306"/>
    </source>
</evidence>
<dbReference type="PANTHER" id="PTHR34981">
    <property type="entry name" value="CELL DIVISION PROTEIN ZAPA"/>
    <property type="match status" value="1"/>
</dbReference>
<comment type="caution">
    <text evidence="11">The sequence shown here is derived from an EMBL/GenBank/DDBJ whole genome shotgun (WGS) entry which is preliminary data.</text>
</comment>
<protein>
    <recommendedName>
        <fullName evidence="2">Cell division protein ZapA</fullName>
    </recommendedName>
    <alternativeName>
        <fullName evidence="9">Z ring-associated protein ZapA</fullName>
    </alternativeName>
</protein>
<sequence length="117" mass="12841">MEDDKPAAQYVTVEIYGQAYHLSGTDLDQVKRLAARVDEQMCAVSAHGRTVDSLRVAVLAALNLADELARAEEKLAQFKSGGERSAEDNDSRQLQERAHRLSELLDAVLEETKKAGS</sequence>
<keyword evidence="5" id="KW-0717">Septation</keyword>